<dbReference type="EMBL" id="HBEV01012881">
    <property type="protein sequence ID" value="CAD8592627.1"/>
    <property type="molecule type" value="Transcribed_RNA"/>
</dbReference>
<gene>
    <name evidence="1" type="ORF">MSP1404_LOCUS10030</name>
    <name evidence="2" type="ORF">MSP1404_LOCUS10031</name>
</gene>
<dbReference type="InterPro" id="IPR002843">
    <property type="entry name" value="ATPase_V0-cplx_csu/dsu"/>
</dbReference>
<dbReference type="InterPro" id="IPR016727">
    <property type="entry name" value="ATPase_V0-cplx_dsu"/>
</dbReference>
<name>A0A6U2DRY6_MICPS</name>
<sequence length="100" mass="11326">MASIAVANNMRELYRLVIVDTPLAPYFSQCSNQEDLDELNVEIMRNILYKAYLHDFMKFCEGVGGVTATSMMVTACSLFRLSISNNAHRTSWDLKQINGQ</sequence>
<dbReference type="SUPFAM" id="SSF103486">
    <property type="entry name" value="V-type ATP synthase subunit C"/>
    <property type="match status" value="1"/>
</dbReference>
<dbReference type="PANTHER" id="PTHR11028">
    <property type="entry name" value="VACUOLAR ATP SYNTHASE SUBUNIT AC39"/>
    <property type="match status" value="1"/>
</dbReference>
<reference evidence="2" key="1">
    <citation type="submission" date="2021-01" db="EMBL/GenBank/DDBJ databases">
        <authorList>
            <person name="Corre E."/>
            <person name="Pelletier E."/>
            <person name="Niang G."/>
            <person name="Scheremetjew M."/>
            <person name="Finn R."/>
            <person name="Kale V."/>
            <person name="Holt S."/>
            <person name="Cochrane G."/>
            <person name="Meng A."/>
            <person name="Brown T."/>
            <person name="Cohen L."/>
        </authorList>
    </citation>
    <scope>NUCLEOTIDE SEQUENCE</scope>
    <source>
        <strain evidence="2">CCMP494</strain>
    </source>
</reference>
<dbReference type="AlphaFoldDB" id="A0A6U2DRY6"/>
<dbReference type="InterPro" id="IPR036079">
    <property type="entry name" value="ATPase_csu/dsu_sf"/>
</dbReference>
<dbReference type="GO" id="GO:0033179">
    <property type="term" value="C:proton-transporting V-type ATPase, V0 domain"/>
    <property type="evidence" value="ECO:0007669"/>
    <property type="project" value="InterPro"/>
</dbReference>
<evidence type="ECO:0000313" key="2">
    <source>
        <dbReference type="EMBL" id="CAD8592627.1"/>
    </source>
</evidence>
<evidence type="ECO:0000313" key="1">
    <source>
        <dbReference type="EMBL" id="CAD8592626.1"/>
    </source>
</evidence>
<accession>A0A6U2DRY6</accession>
<dbReference type="Pfam" id="PF01992">
    <property type="entry name" value="vATP-synt_AC39"/>
    <property type="match status" value="1"/>
</dbReference>
<dbReference type="GO" id="GO:0046961">
    <property type="term" value="F:proton-transporting ATPase activity, rotational mechanism"/>
    <property type="evidence" value="ECO:0007669"/>
    <property type="project" value="InterPro"/>
</dbReference>
<dbReference type="EMBL" id="HBEV01012880">
    <property type="protein sequence ID" value="CAD8592626.1"/>
    <property type="molecule type" value="Transcribed_RNA"/>
</dbReference>
<protein>
    <submittedName>
        <fullName evidence="2">Uncharacterized protein</fullName>
    </submittedName>
</protein>
<proteinExistence type="predicted"/>
<organism evidence="2">
    <name type="scientific">Micromonas pusilla</name>
    <name type="common">Picoplanktonic green alga</name>
    <name type="synonym">Chromulina pusilla</name>
    <dbReference type="NCBI Taxonomy" id="38833"/>
    <lineage>
        <taxon>Eukaryota</taxon>
        <taxon>Viridiplantae</taxon>
        <taxon>Chlorophyta</taxon>
        <taxon>Mamiellophyceae</taxon>
        <taxon>Mamiellales</taxon>
        <taxon>Mamiellaceae</taxon>
        <taxon>Micromonas</taxon>
    </lineage>
</organism>